<keyword evidence="7" id="KW-0804">Transcription</keyword>
<dbReference type="CDD" id="cd00383">
    <property type="entry name" value="trans_reg_C"/>
    <property type="match status" value="1"/>
</dbReference>
<dbReference type="Gene3D" id="6.10.250.690">
    <property type="match status" value="1"/>
</dbReference>
<dbReference type="STRING" id="54.SAMN02745121_02399"/>
<feature type="modified residue" description="4-aspartylphosphate" evidence="8">
    <location>
        <position position="55"/>
    </location>
</feature>
<dbReference type="OrthoDB" id="9793321at2"/>
<evidence type="ECO:0000259" key="11">
    <source>
        <dbReference type="PROSITE" id="PS51755"/>
    </source>
</evidence>
<evidence type="ECO:0000256" key="3">
    <source>
        <dbReference type="ARBA" id="ARBA00022553"/>
    </source>
</evidence>
<dbReference type="InterPro" id="IPR011006">
    <property type="entry name" value="CheY-like_superfamily"/>
</dbReference>
<evidence type="ECO:0000256" key="2">
    <source>
        <dbReference type="ARBA" id="ARBA00022490"/>
    </source>
</evidence>
<keyword evidence="5" id="KW-0805">Transcription regulation</keyword>
<dbReference type="SMART" id="SM00862">
    <property type="entry name" value="Trans_reg_C"/>
    <property type="match status" value="1"/>
</dbReference>
<keyword evidence="2" id="KW-0963">Cytoplasm</keyword>
<dbReference type="PROSITE" id="PS51755">
    <property type="entry name" value="OMPR_PHOB"/>
    <property type="match status" value="1"/>
</dbReference>
<proteinExistence type="predicted"/>
<keyword evidence="4" id="KW-0902">Two-component regulatory system</keyword>
<evidence type="ECO:0000256" key="5">
    <source>
        <dbReference type="ARBA" id="ARBA00023015"/>
    </source>
</evidence>
<reference evidence="13" key="1">
    <citation type="submission" date="2016-10" db="EMBL/GenBank/DDBJ databases">
        <authorList>
            <person name="Varghese N."/>
            <person name="Submissions S."/>
        </authorList>
    </citation>
    <scope>NUCLEOTIDE SEQUENCE [LARGE SCALE GENOMIC DNA]</scope>
    <source>
        <strain evidence="13">ATCC 25963</strain>
    </source>
</reference>
<evidence type="ECO:0000256" key="6">
    <source>
        <dbReference type="ARBA" id="ARBA00023125"/>
    </source>
</evidence>
<evidence type="ECO:0000259" key="10">
    <source>
        <dbReference type="PROSITE" id="PS50110"/>
    </source>
</evidence>
<dbReference type="GO" id="GO:0032993">
    <property type="term" value="C:protein-DNA complex"/>
    <property type="evidence" value="ECO:0007669"/>
    <property type="project" value="TreeGrafter"/>
</dbReference>
<dbReference type="GO" id="GO:0000156">
    <property type="term" value="F:phosphorelay response regulator activity"/>
    <property type="evidence" value="ECO:0007669"/>
    <property type="project" value="TreeGrafter"/>
</dbReference>
<name>A0A1I1WJ45_9BACT</name>
<sequence length="243" mass="26627">MQTPAKVLLIEDDVRLAERTAEYLQGHELAVEVAGDGEAGLARALSGEFDVILLDLMLPRLDGLEVCRRLRQRSALPVIMLSARSEEIDRILGLELGADDYLPKPYSPRELVARIRAVLRRAVPSPEGPTSALRCGPLVVDRVRRRIEVAGAACDLTAHQFDLLWLLLEARGQVLSREQLYQRLRALRGQPPGTYDPSVDRSIDVQLSKIRGTLAAADPRAAGLIRTVRGVGYVLDDAPEGAA</sequence>
<keyword evidence="6 9" id="KW-0238">DNA-binding</keyword>
<dbReference type="GO" id="GO:0000976">
    <property type="term" value="F:transcription cis-regulatory region binding"/>
    <property type="evidence" value="ECO:0007669"/>
    <property type="project" value="TreeGrafter"/>
</dbReference>
<dbReference type="EMBL" id="FOMX01000006">
    <property type="protein sequence ID" value="SFD95019.1"/>
    <property type="molecule type" value="Genomic_DNA"/>
</dbReference>
<dbReference type="RefSeq" id="WP_096326150.1">
    <property type="nucleotide sequence ID" value="NZ_FOMX01000006.1"/>
</dbReference>
<dbReference type="Pfam" id="PF00072">
    <property type="entry name" value="Response_reg"/>
    <property type="match status" value="1"/>
</dbReference>
<dbReference type="FunFam" id="3.40.50.2300:FF:000001">
    <property type="entry name" value="DNA-binding response regulator PhoB"/>
    <property type="match status" value="1"/>
</dbReference>
<dbReference type="GO" id="GO:0005829">
    <property type="term" value="C:cytosol"/>
    <property type="evidence" value="ECO:0007669"/>
    <property type="project" value="TreeGrafter"/>
</dbReference>
<dbReference type="SUPFAM" id="SSF46894">
    <property type="entry name" value="C-terminal effector domain of the bipartite response regulators"/>
    <property type="match status" value="1"/>
</dbReference>
<dbReference type="InterPro" id="IPR036388">
    <property type="entry name" value="WH-like_DNA-bd_sf"/>
</dbReference>
<dbReference type="InterPro" id="IPR039420">
    <property type="entry name" value="WalR-like"/>
</dbReference>
<feature type="DNA-binding region" description="OmpR/PhoB-type" evidence="9">
    <location>
        <begin position="130"/>
        <end position="237"/>
    </location>
</feature>
<feature type="domain" description="Response regulatory" evidence="10">
    <location>
        <begin position="6"/>
        <end position="119"/>
    </location>
</feature>
<dbReference type="SUPFAM" id="SSF52172">
    <property type="entry name" value="CheY-like"/>
    <property type="match status" value="1"/>
</dbReference>
<protein>
    <submittedName>
        <fullName evidence="12">Two component transcriptional regulator, winged helix family</fullName>
    </submittedName>
</protein>
<dbReference type="Gene3D" id="3.40.50.2300">
    <property type="match status" value="1"/>
</dbReference>
<dbReference type="InterPro" id="IPR001867">
    <property type="entry name" value="OmpR/PhoB-type_DNA-bd"/>
</dbReference>
<dbReference type="InterPro" id="IPR001789">
    <property type="entry name" value="Sig_transdc_resp-reg_receiver"/>
</dbReference>
<evidence type="ECO:0000256" key="9">
    <source>
        <dbReference type="PROSITE-ProRule" id="PRU01091"/>
    </source>
</evidence>
<dbReference type="GO" id="GO:0006355">
    <property type="term" value="P:regulation of DNA-templated transcription"/>
    <property type="evidence" value="ECO:0007669"/>
    <property type="project" value="InterPro"/>
</dbReference>
<evidence type="ECO:0000256" key="8">
    <source>
        <dbReference type="PROSITE-ProRule" id="PRU00169"/>
    </source>
</evidence>
<evidence type="ECO:0000313" key="12">
    <source>
        <dbReference type="EMBL" id="SFD95019.1"/>
    </source>
</evidence>
<feature type="domain" description="OmpR/PhoB-type" evidence="11">
    <location>
        <begin position="130"/>
        <end position="237"/>
    </location>
</feature>
<dbReference type="Gene3D" id="1.10.10.10">
    <property type="entry name" value="Winged helix-like DNA-binding domain superfamily/Winged helix DNA-binding domain"/>
    <property type="match status" value="1"/>
</dbReference>
<dbReference type="PANTHER" id="PTHR48111:SF39">
    <property type="entry name" value="TRANSCRIPTIONAL REGULATORY PROTEIN CPXR"/>
    <property type="match status" value="1"/>
</dbReference>
<evidence type="ECO:0000313" key="13">
    <source>
        <dbReference type="Proteomes" id="UP000199400"/>
    </source>
</evidence>
<evidence type="ECO:0000256" key="4">
    <source>
        <dbReference type="ARBA" id="ARBA00023012"/>
    </source>
</evidence>
<dbReference type="AlphaFoldDB" id="A0A1I1WJ45"/>
<organism evidence="12 13">
    <name type="scientific">Nannocystis exedens</name>
    <dbReference type="NCBI Taxonomy" id="54"/>
    <lineage>
        <taxon>Bacteria</taxon>
        <taxon>Pseudomonadati</taxon>
        <taxon>Myxococcota</taxon>
        <taxon>Polyangia</taxon>
        <taxon>Nannocystales</taxon>
        <taxon>Nannocystaceae</taxon>
        <taxon>Nannocystis</taxon>
    </lineage>
</organism>
<keyword evidence="3 8" id="KW-0597">Phosphoprotein</keyword>
<accession>A0A1I1WJ45</accession>
<evidence type="ECO:0000256" key="1">
    <source>
        <dbReference type="ARBA" id="ARBA00004496"/>
    </source>
</evidence>
<dbReference type="InterPro" id="IPR016032">
    <property type="entry name" value="Sig_transdc_resp-reg_C-effctor"/>
</dbReference>
<dbReference type="Pfam" id="PF00486">
    <property type="entry name" value="Trans_reg_C"/>
    <property type="match status" value="1"/>
</dbReference>
<dbReference type="PROSITE" id="PS50110">
    <property type="entry name" value="RESPONSE_REGULATORY"/>
    <property type="match status" value="1"/>
</dbReference>
<dbReference type="SMART" id="SM00448">
    <property type="entry name" value="REC"/>
    <property type="match status" value="1"/>
</dbReference>
<evidence type="ECO:0000256" key="7">
    <source>
        <dbReference type="ARBA" id="ARBA00023163"/>
    </source>
</evidence>
<keyword evidence="13" id="KW-1185">Reference proteome</keyword>
<gene>
    <name evidence="12" type="ORF">SAMN02745121_02399</name>
</gene>
<dbReference type="Proteomes" id="UP000199400">
    <property type="component" value="Unassembled WGS sequence"/>
</dbReference>
<dbReference type="PANTHER" id="PTHR48111">
    <property type="entry name" value="REGULATOR OF RPOS"/>
    <property type="match status" value="1"/>
</dbReference>
<comment type="subcellular location">
    <subcellularLocation>
        <location evidence="1">Cytoplasm</location>
    </subcellularLocation>
</comment>